<name>A0A1L0C2R4_9ASCO</name>
<gene>
    <name evidence="1" type="ORF">SAMEA4029010_CIC11G00000005832</name>
</gene>
<proteinExistence type="predicted"/>
<dbReference type="AlphaFoldDB" id="A0A1L0C2R4"/>
<protein>
    <submittedName>
        <fullName evidence="1">CIC11C00000005832</fullName>
    </submittedName>
</protein>
<keyword evidence="2" id="KW-1185">Reference proteome</keyword>
<dbReference type="Proteomes" id="UP000182334">
    <property type="component" value="Chromosome VII"/>
</dbReference>
<reference evidence="1 2" key="1">
    <citation type="submission" date="2016-10" db="EMBL/GenBank/DDBJ databases">
        <authorList>
            <person name="de Groot N.N."/>
        </authorList>
    </citation>
    <scope>NUCLEOTIDE SEQUENCE [LARGE SCALE GENOMIC DNA]</scope>
    <source>
        <strain evidence="1 2">CBS 141442</strain>
    </source>
</reference>
<dbReference type="EMBL" id="LT635762">
    <property type="protein sequence ID" value="SGZ57897.1"/>
    <property type="molecule type" value="Genomic_DNA"/>
</dbReference>
<evidence type="ECO:0000313" key="1">
    <source>
        <dbReference type="EMBL" id="SGZ57897.1"/>
    </source>
</evidence>
<sequence>MARQFPLVRTYQNLVWNLKNYKPAGQRPPFRASRHPFCTNIQLQNASCAYWLQETSREIGTEFVTLLANSTKAYKEQVSKNSSQVTKLHSNAGYQNYSSLAAVSDGVGAEYNEEGTNGPDSETIEVHPAEIEIVKLFGAGEYPKMYQILKAYQAEGITISTDIINGMVSSVHEQLPIDTSDEYLHQSAVEVPMFHGKNDLRYMSMYGRVYSHIETLYDVCKLYEPHSLGNRTFMENYIWLCYHMDDLASLQHLLYTYLKNSTYDSRTLSYVINAFVYNYDVEFAKNLIKSIIDMGKPLDESLLSSTIISFVKVGAIFTNITDLVEIWSNASNCESPYPKTVAMLLKQYYRYGNPEEIASMEALREHLGYNSNFLISLVKNQERISRKDLLHKKNITKGDIEEILKIRNSISHSKYALKAFYESYLLFFSKYSSMNMIQLMLREMKKDGLPFTKFSYNVIVQHYVSEHKFLPLLKFMEKFVTKANRFELIYVKSLYEAFVRTYPYEGEYFAQLFSNWLENAELPSHTKEVLQESCKVTKLKSNITPVAIQRQQLNNVKKYLSPQWRSMALVSKSPKSIKEQVQFRVDKGLLDIMRKGIKPDYHLVENTLRKLNLTHRSAIFDCLKEMRMERYTTRLRIFDFLLSFPKKDQLVRYVKNRQTKFNASDRLLLARRLFNENSFDLAFDLLKNMNEAEVNDNRQMIRLNLSLRTGIAMNDFESCNQSIEAFPINELTMSPYIYKQCQYIEKNLLKKMKALEAKGGDAANMKVTLDKLKGLIGDIDARLKRDKLDIHEMVGDMFNMLNKWIKSTRNQDERKV</sequence>
<dbReference type="OrthoDB" id="4015271at2759"/>
<evidence type="ECO:0000313" key="2">
    <source>
        <dbReference type="Proteomes" id="UP000182334"/>
    </source>
</evidence>
<organism evidence="1 2">
    <name type="scientific">Sungouiella intermedia</name>
    <dbReference type="NCBI Taxonomy" id="45354"/>
    <lineage>
        <taxon>Eukaryota</taxon>
        <taxon>Fungi</taxon>
        <taxon>Dikarya</taxon>
        <taxon>Ascomycota</taxon>
        <taxon>Saccharomycotina</taxon>
        <taxon>Pichiomycetes</taxon>
        <taxon>Metschnikowiaceae</taxon>
        <taxon>Sungouiella</taxon>
    </lineage>
</organism>
<accession>A0A1L0C2R4</accession>